<dbReference type="Proteomes" id="UP000280861">
    <property type="component" value="Unassembled WGS sequence"/>
</dbReference>
<accession>A0A3P5XN28</accession>
<dbReference type="EMBL" id="UXAU01000040">
    <property type="protein sequence ID" value="VDC32281.1"/>
    <property type="molecule type" value="Genomic_DNA"/>
</dbReference>
<organism evidence="1 2">
    <name type="scientific">Arthrobacter ulcerisalmonis</name>
    <dbReference type="NCBI Taxonomy" id="2483813"/>
    <lineage>
        <taxon>Bacteria</taxon>
        <taxon>Bacillati</taxon>
        <taxon>Actinomycetota</taxon>
        <taxon>Actinomycetes</taxon>
        <taxon>Micrococcales</taxon>
        <taxon>Micrococcaceae</taxon>
        <taxon>Arthrobacter</taxon>
    </lineage>
</organism>
<gene>
    <name evidence="1" type="ORF">PSET11_03041</name>
</gene>
<dbReference type="AlphaFoldDB" id="A0A3P5XN28"/>
<protein>
    <submittedName>
        <fullName evidence="1">Uncharacterized protein</fullName>
    </submittedName>
</protein>
<evidence type="ECO:0000313" key="1">
    <source>
        <dbReference type="EMBL" id="VDC32281.1"/>
    </source>
</evidence>
<keyword evidence="2" id="KW-1185">Reference proteome</keyword>
<sequence>MTETVCVNCSALIEQVGKSWYHRPSTGKYIKACPAWGYVATPQVLSA</sequence>
<name>A0A3P5XN28_9MICC</name>
<evidence type="ECO:0000313" key="2">
    <source>
        <dbReference type="Proteomes" id="UP000280861"/>
    </source>
</evidence>
<proteinExistence type="predicted"/>
<reference evidence="1 2" key="1">
    <citation type="submission" date="2018-11" db="EMBL/GenBank/DDBJ databases">
        <authorList>
            <person name="Criscuolo A."/>
        </authorList>
    </citation>
    <scope>NUCLEOTIDE SEQUENCE [LARGE SCALE GENOMIC DNA]</scope>
    <source>
        <strain evidence="1">AT11b</strain>
    </source>
</reference>